<dbReference type="Proteomes" id="UP000800036">
    <property type="component" value="Unassembled WGS sequence"/>
</dbReference>
<gene>
    <name evidence="1" type="ORF">BU23DRAFT_572100</name>
</gene>
<sequence length="436" mass="49239">MSPTYSRLEGLAPETLRQILGYLITPNPENTRTFAYHSDPTAWTTRYVLHPEVLRVNRGIHNFGKDMMDHWLIIELDESSVRMHWEMVARHVGYYGTAPMIVLDSEQYGDYKLPDPIAHIKVKFSLLGEEVGPNWRRNTTILVQERDFATVMRFLRIIDLLNTPRVLLRGLWPVWGSDPDSDVVTWLENVQCLQLVTKIDTEISNKSLKTVLTALEMFKGPLHEDLIAGGPLEHRAKAHAIGESAARGKLHPADRTNTLEFRRAFQPLAMAVKMPIQCVLTDKTPWLEDVTGKQFHGGAFHMISIASNSLSVYLLDFQGGTALDYGLRESNAIEECFDGLLFLDDDDLHPETLKLATFRYILLDLADLEVSQANDVQDILSTITASALNSGIYWDQFGQSQSVLKDPLVQLFRSYNTMALRLNQDLIASLAAVKSC</sequence>
<keyword evidence="2" id="KW-1185">Reference proteome</keyword>
<reference evidence="1" key="1">
    <citation type="journal article" date="2020" name="Stud. Mycol.">
        <title>101 Dothideomycetes genomes: a test case for predicting lifestyles and emergence of pathogens.</title>
        <authorList>
            <person name="Haridas S."/>
            <person name="Albert R."/>
            <person name="Binder M."/>
            <person name="Bloem J."/>
            <person name="Labutti K."/>
            <person name="Salamov A."/>
            <person name="Andreopoulos B."/>
            <person name="Baker S."/>
            <person name="Barry K."/>
            <person name="Bills G."/>
            <person name="Bluhm B."/>
            <person name="Cannon C."/>
            <person name="Castanera R."/>
            <person name="Culley D."/>
            <person name="Daum C."/>
            <person name="Ezra D."/>
            <person name="Gonzalez J."/>
            <person name="Henrissat B."/>
            <person name="Kuo A."/>
            <person name="Liang C."/>
            <person name="Lipzen A."/>
            <person name="Lutzoni F."/>
            <person name="Magnuson J."/>
            <person name="Mondo S."/>
            <person name="Nolan M."/>
            <person name="Ohm R."/>
            <person name="Pangilinan J."/>
            <person name="Park H.-J."/>
            <person name="Ramirez L."/>
            <person name="Alfaro M."/>
            <person name="Sun H."/>
            <person name="Tritt A."/>
            <person name="Yoshinaga Y."/>
            <person name="Zwiers L.-H."/>
            <person name="Turgeon B."/>
            <person name="Goodwin S."/>
            <person name="Spatafora J."/>
            <person name="Crous P."/>
            <person name="Grigoriev I."/>
        </authorList>
    </citation>
    <scope>NUCLEOTIDE SEQUENCE</scope>
    <source>
        <strain evidence="1">CBS 107.79</strain>
    </source>
</reference>
<accession>A0A6A5V0R7</accession>
<name>A0A6A5V0R7_9PLEO</name>
<organism evidence="1 2">
    <name type="scientific">Bimuria novae-zelandiae CBS 107.79</name>
    <dbReference type="NCBI Taxonomy" id="1447943"/>
    <lineage>
        <taxon>Eukaryota</taxon>
        <taxon>Fungi</taxon>
        <taxon>Dikarya</taxon>
        <taxon>Ascomycota</taxon>
        <taxon>Pezizomycotina</taxon>
        <taxon>Dothideomycetes</taxon>
        <taxon>Pleosporomycetidae</taxon>
        <taxon>Pleosporales</taxon>
        <taxon>Massarineae</taxon>
        <taxon>Didymosphaeriaceae</taxon>
        <taxon>Bimuria</taxon>
    </lineage>
</organism>
<evidence type="ECO:0000313" key="2">
    <source>
        <dbReference type="Proteomes" id="UP000800036"/>
    </source>
</evidence>
<dbReference type="EMBL" id="ML976717">
    <property type="protein sequence ID" value="KAF1968696.1"/>
    <property type="molecule type" value="Genomic_DNA"/>
</dbReference>
<protein>
    <submittedName>
        <fullName evidence="1">Uncharacterized protein</fullName>
    </submittedName>
</protein>
<dbReference type="AlphaFoldDB" id="A0A6A5V0R7"/>
<evidence type="ECO:0000313" key="1">
    <source>
        <dbReference type="EMBL" id="KAF1968696.1"/>
    </source>
</evidence>
<proteinExistence type="predicted"/>